<keyword evidence="3" id="KW-0378">Hydrolase</keyword>
<dbReference type="EMBL" id="FR796400">
    <property type="protein sequence ID" value="CAC22679.1"/>
    <property type="molecule type" value="Genomic_DNA"/>
</dbReference>
<dbReference type="InParanoid" id="Q9XZY8"/>
<dbReference type="GO" id="GO:0005829">
    <property type="term" value="C:cytosol"/>
    <property type="evidence" value="ECO:0000318"/>
    <property type="project" value="GO_Central"/>
</dbReference>
<feature type="region of interest" description="Disordered" evidence="2">
    <location>
        <begin position="1906"/>
        <end position="1970"/>
    </location>
</feature>
<feature type="compositionally biased region" description="Low complexity" evidence="2">
    <location>
        <begin position="1952"/>
        <end position="1970"/>
    </location>
</feature>
<reference evidence="3 4" key="3">
    <citation type="journal article" date="2011" name="Genome Res.">
        <title>Chromosome and gene copy number variation allow major structural change between species and strains of Leishmania.</title>
        <authorList>
            <person name="Rogers M.B."/>
            <person name="Hilley J.D."/>
            <person name="Dickens N.J."/>
            <person name="Wilkes J."/>
            <person name="Bates P.A."/>
            <person name="Depledge D.P."/>
            <person name="Harris D."/>
            <person name="Her Y."/>
            <person name="Herzyk P."/>
            <person name="Imamura H."/>
            <person name="Otto T.D."/>
            <person name="Sanders M."/>
            <person name="Seeger K."/>
            <person name="Dujardin J.C."/>
            <person name="Berriman M."/>
            <person name="Smith D.F."/>
            <person name="Hertz-Fowler C."/>
            <person name="Mottram J.C."/>
        </authorList>
    </citation>
    <scope>NUCLEOTIDE SEQUENCE [LARGE SCALE GENOMIC DNA]</scope>
    <source>
        <strain evidence="4">MHOM/IL/81/Friedlin</strain>
    </source>
</reference>
<dbReference type="KEGG" id="lma:LMJF_04_0280"/>
<dbReference type="RefSeq" id="XP_888540.1">
    <property type="nucleotide sequence ID" value="XM_883447.1"/>
</dbReference>
<dbReference type="InterPro" id="IPR032466">
    <property type="entry name" value="Metal_Hydrolase"/>
</dbReference>
<dbReference type="GO" id="GO:0006188">
    <property type="term" value="P:IMP biosynthetic process"/>
    <property type="evidence" value="ECO:0000318"/>
    <property type="project" value="GO_Central"/>
</dbReference>
<dbReference type="GeneID" id="3684871"/>
<feature type="compositionally biased region" description="Low complexity" evidence="2">
    <location>
        <begin position="712"/>
        <end position="721"/>
    </location>
</feature>
<dbReference type="HOGENOM" id="CLU_232492_0_0_1"/>
<feature type="compositionally biased region" description="Basic and acidic residues" evidence="2">
    <location>
        <begin position="1911"/>
        <end position="1926"/>
    </location>
</feature>
<comment type="similarity">
    <text evidence="1">Belongs to the metallo-dependent hydrolases superfamily. Adenosine and AMP deaminases family.</text>
</comment>
<dbReference type="OMA" id="SHNRDFY"/>
<proteinExistence type="inferred from homology"/>
<dbReference type="Pfam" id="PF19326">
    <property type="entry name" value="AMP_deaminase"/>
    <property type="match status" value="3"/>
</dbReference>
<dbReference type="FunFam" id="4.10.800.20:FF:000003">
    <property type="entry name" value="Putative adenosine monophosphate deaminase"/>
    <property type="match status" value="1"/>
</dbReference>
<feature type="compositionally biased region" description="Pro residues" evidence="2">
    <location>
        <begin position="1990"/>
        <end position="1999"/>
    </location>
</feature>
<dbReference type="GO" id="GO:0003876">
    <property type="term" value="F:AMP deaminase activity"/>
    <property type="evidence" value="ECO:0000318"/>
    <property type="project" value="GO_Central"/>
</dbReference>
<organism evidence="3 4">
    <name type="scientific">Leishmania major</name>
    <dbReference type="NCBI Taxonomy" id="5664"/>
    <lineage>
        <taxon>Eukaryota</taxon>
        <taxon>Discoba</taxon>
        <taxon>Euglenozoa</taxon>
        <taxon>Kinetoplastea</taxon>
        <taxon>Metakinetoplastina</taxon>
        <taxon>Trypanosomatida</taxon>
        <taxon>Trypanosomatidae</taxon>
        <taxon>Leishmaniinae</taxon>
        <taxon>Leishmania</taxon>
    </lineage>
</organism>
<dbReference type="VEuPathDB" id="TriTrypDB:LmjF.04.0280"/>
<feature type="region of interest" description="Disordered" evidence="2">
    <location>
        <begin position="1090"/>
        <end position="1110"/>
    </location>
</feature>
<dbReference type="VEuPathDB" id="TriTrypDB:LMJLV39_040007600"/>
<dbReference type="VEuPathDB" id="TriTrypDB:LMJFC_040008600"/>
<dbReference type="InterPro" id="IPR006329">
    <property type="entry name" value="AMPD"/>
</dbReference>
<feature type="region of interest" description="Disordered" evidence="2">
    <location>
        <begin position="338"/>
        <end position="377"/>
    </location>
</feature>
<dbReference type="GO" id="GO:0032264">
    <property type="term" value="P:IMP salvage"/>
    <property type="evidence" value="ECO:0007669"/>
    <property type="project" value="InterPro"/>
</dbReference>
<dbReference type="SUPFAM" id="SSF51556">
    <property type="entry name" value="Metallo-dependent hydrolases"/>
    <property type="match status" value="2"/>
</dbReference>
<dbReference type="GO" id="GO:0046033">
    <property type="term" value="P:AMP metabolic process"/>
    <property type="evidence" value="ECO:0000318"/>
    <property type="project" value="GO_Central"/>
</dbReference>
<dbReference type="PANTHER" id="PTHR11359:SF5">
    <property type="entry name" value="MONOPHOSPHATE DEAMINASE, PUTATIVE-RELATED"/>
    <property type="match status" value="1"/>
</dbReference>
<dbReference type="FunFam" id="3.20.20.140:FF:000305">
    <property type="entry name" value="Putative adenosine monophosphate deaminase"/>
    <property type="match status" value="1"/>
</dbReference>
<dbReference type="EC" id="3.5.4.6" evidence="3"/>
<sequence length="2093" mass="225857">MRAHVFRIARTKMGISRRAGGDPVAHLRAPSSRQRRGAAWGWGVALCALGAATSPHIKLHGDLTPSSLLSYSNTYVWRMAGWLPRGGGGPVVDGNTLEHTQCARERSRGYPSSLFLVVVFGTMSVHATEEAISLPSTSGHAGRQHSTSIVCAEDRADNSSGGGNSAAAFRSGSCVGATASAGGVAAGGPLTSWRRSLAPSNAANASSGGCAPITTVHTNSGVGSGASTQSRLRPSPLQHCRASSVMWGRLVGARGGTAAAGSNNNASAVTNVYTLQLPGDDGGIEMAAAQPLLLGALRMRETYKGVDKGHYEVGVGSTGSGASNSLTSAVTMAADASRTTHPMQGVPHPPQPASQSQHLQTQQQQQQVPSPSLMTGPTTLQQVDGVFHWSDEKTPIASWAQFRADVLALAACVQDPSCVAASKCRLEVLEEKYHLHRLYNADVEENSDRYRRGGGLFANACRVDTCVGATTAMNAQVLVEYIQRTVDERGDDIVGVSDSAPLGSGLATAGAGGGGVVGAPGGEQLTLARVCELLDFPEPYLLTVEGLGLQPSVNRALPYYDALDPSMNSGGRNSAALLRLFLSLGQRPQWGAYLAGVVLPCLRRNELRTGDVQATEMTLEITGALTHEWENTAAWVRTHELDSFCSNQFQLAFPVTKWCSRGGSVGSGAFSFFDMHVGRAYSGEACDDRSITANNMHGVGRGPSDSLTDRNAASAAALPPGASPDEAVNYDNYQQLLDHIFLPLFMATLAPEDPKYVDLATLLQHTGAILLTGNENADVMGSTAAGGGGHGCASGSRADGGAAAGNAAALHVDAMSSDWRRRPADTPYTEPVSLTYLCYYIWANLCSLNALRRRRGQNVLQLRVVASSATMPNTSSAHDASLLLLSYLIADVVVDAVALDRQPVLQYLYGLHQIGVAMCPIARSSLGTTSLDEHPVARLLWRGLCVSLCTLNPLYYHSSPEPLLEEYTAAAKVHRLSPTDISEMALHSVCMSSFEDEVKASWVGAGLLRDGWRANAVELTSVPTARLQLRYESWKAERKLLLLPSGSPAGFPIGAAGSVAEIGSPLDDTQSMVRRDMATAARRFTTTLSPHRNASSALAPDGQAGMGSTGGAAAALQSQAPYAVLDPAVDFPRVTLIGPFDRDIQNAHLVQALHRALDLRHQYCSLPLPPDPSSSAAAVASDSVSNSDVKASWLAALTRDPHAVLPHPTQSMSWAFKSAVPSLSPHNKMSGGHATGATGASSMVHGASSYLQFDEDEWKYKTVEGIIVPHEVHQIPRLPQDMYHYTEFCNHVEEIRCLIDNIRVRDFALRRLQLLEHRFKLHAAVNHSRELGSTAARASHNRDFYQSTKVDNNIRMETGMTARQLLAFIVDKATHNGDDIVSHPKGKEPQTLRQLLADLHITADSLTVDDLNVQAGATSSNGGAPQNPFASEGQQQDELLTLLLKTDNQMNGRYFAELTKRTFEELSRDQHTFSESRLSVYGASAEEWALLSHWFDTHGMSSSHNQWVVQVPRIYSSLRKAGRVASFAEYLEHVFEPLWRISLHPNSDPRLFHFINHIAAFDCVEDERRPDVPLHLAMRSPHEWTTEDEPPYNYYLYHLYANLRSLNCFRQRRRFSVFSFRPSCGEAGGVDHLIGGFLLAQSVNYGVRLADSAPLQYLFYLAQIGVTLSPLSNNTKLQLNYLHNPFPQFFRRGLRVSLGTDSPLLYHHTQEPLLEEYSIASKIWKLSPNDLSEVARNSVLLSNFSLRFKEEKLGAMHFLSSSAGNDVAKTHLSDVRVAYRFEAYHTEVGFLEYISGLHFHRALLTLEIEAQCMQLYGVNTNDSSGSTGGGVVGIIDKTPKEADLVQLEAQRTCMQRQLWELTSAVSELHRQNRLLTTKLAEEKERDQLAAQLRRQRVDAKLRELQNLVTQKEVRPHTRATTEHHQPQDTPDDDKGDVDADGSGVPSVPHPLTPSAASVSPPPLSSGSLRAGVAAASVPPAAAASAATPGAQPPPSPPALHAPADSASSTLRKHQQQQQGDAVAQTRRLLAHTESLWRTSPVQADGLHWADGGRGKQPPPQLPPLETATSSSSQLSVSPASLRKRWSPSPLVDD</sequence>
<dbReference type="eggNOG" id="KOG1096">
    <property type="taxonomic scope" value="Eukaryota"/>
</dbReference>
<reference key="1">
    <citation type="journal article" date="1998" name="Genome Res.">
        <title>A physical map of the Leishmania major Friedlin genome.</title>
        <authorList>
            <person name="Ivens A.C."/>
            <person name="Lewis S.M."/>
            <person name="Bagherzadeh A."/>
            <person name="Zhang L."/>
            <person name="Chan H.M."/>
            <person name="Smith D.F."/>
        </authorList>
    </citation>
    <scope>NUCLEOTIDE SEQUENCE</scope>
    <source>
        <strain>Friedlin</strain>
    </source>
</reference>
<protein>
    <submittedName>
        <fullName evidence="3">Putative adenosine monophosphate deaminase</fullName>
        <ecNumber evidence="3">3.5.4.6</ecNumber>
    </submittedName>
</protein>
<evidence type="ECO:0000256" key="2">
    <source>
        <dbReference type="SAM" id="MobiDB-lite"/>
    </source>
</evidence>
<feature type="compositionally biased region" description="Acidic residues" evidence="2">
    <location>
        <begin position="1929"/>
        <end position="1939"/>
    </location>
</feature>
<feature type="region of interest" description="Disordered" evidence="2">
    <location>
        <begin position="696"/>
        <end position="721"/>
    </location>
</feature>
<feature type="compositionally biased region" description="Low complexity" evidence="2">
    <location>
        <begin position="353"/>
        <end position="372"/>
    </location>
</feature>
<gene>
    <name evidence="3" type="ORF">LMJF_04_0280</name>
</gene>
<dbReference type="Gene3D" id="3.20.20.140">
    <property type="entry name" value="Metal-dependent hydrolases"/>
    <property type="match status" value="3"/>
</dbReference>
<feature type="region of interest" description="Disordered" evidence="2">
    <location>
        <begin position="1983"/>
        <end position="2093"/>
    </location>
</feature>
<dbReference type="STRING" id="5664.Q9XZY8"/>
<name>Q9XZY8_LEIMA</name>
<evidence type="ECO:0000256" key="1">
    <source>
        <dbReference type="ARBA" id="ARBA00006676"/>
    </source>
</evidence>
<dbReference type="FunFam" id="3.20.20.140:FF:000035">
    <property type="entry name" value="Probable amp deaminase"/>
    <property type="match status" value="1"/>
</dbReference>
<dbReference type="VEuPathDB" id="TriTrypDB:LMJSD75_040007700"/>
<dbReference type="Proteomes" id="UP000000542">
    <property type="component" value="Chromosome 4"/>
</dbReference>
<evidence type="ECO:0000313" key="3">
    <source>
        <dbReference type="EMBL" id="CAC22679.1"/>
    </source>
</evidence>
<reference evidence="3 4" key="2">
    <citation type="journal article" date="2005" name="Science">
        <title>The genome of the kinetoplastid parasite, Leishmania major.</title>
        <authorList>
            <person name="Ivens A.C."/>
            <person name="Peacock C.S."/>
            <person name="Worthey E.A."/>
            <person name="Murphy L."/>
            <person name="Aggarwal G."/>
            <person name="Berriman M."/>
            <person name="Sisk E."/>
            <person name="Rajandream M.A."/>
            <person name="Adlem E."/>
            <person name="Aert R."/>
            <person name="Anupama A."/>
            <person name="Apostolou Z."/>
            <person name="Attipoe P."/>
            <person name="Bason N."/>
            <person name="Bauser C."/>
            <person name="Beck A."/>
            <person name="Beverley S.M."/>
            <person name="Bianchettin G."/>
            <person name="Borzym K."/>
            <person name="Bothe G."/>
            <person name="Bruschi C.V."/>
            <person name="Collins M."/>
            <person name="Cadag E."/>
            <person name="Ciarloni L."/>
            <person name="Clayton C."/>
            <person name="Coulson R.M."/>
            <person name="Cronin A."/>
            <person name="Cruz A.K."/>
            <person name="Davies R.M."/>
            <person name="De Gaudenzi J."/>
            <person name="Dobson D.E."/>
            <person name="Duesterhoeft A."/>
            <person name="Fazelina G."/>
            <person name="Fosker N."/>
            <person name="Frasch A.C."/>
            <person name="Fraser A."/>
            <person name="Fuchs M."/>
            <person name="Gabel C."/>
            <person name="Goble A."/>
            <person name="Goffeau A."/>
            <person name="Harris D."/>
            <person name="Hertz-Fowler C."/>
            <person name="Hilbert H."/>
            <person name="Horn D."/>
            <person name="Huang Y."/>
            <person name="Klages S."/>
            <person name="Knights A."/>
            <person name="Kube M."/>
            <person name="Larke N."/>
            <person name="Litvin L."/>
            <person name="Lord A."/>
            <person name="Louie T."/>
            <person name="Marra M."/>
            <person name="Masuy D."/>
            <person name="Matthews K."/>
            <person name="Michaeli S."/>
            <person name="Mottram J.C."/>
            <person name="Muller-Auer S."/>
            <person name="Munden H."/>
            <person name="Nelson S."/>
            <person name="Norbertczak H."/>
            <person name="Oliver K."/>
            <person name="O'neil S."/>
            <person name="Pentony M."/>
            <person name="Pohl T.M."/>
            <person name="Price C."/>
            <person name="Purnelle B."/>
            <person name="Quail M.A."/>
            <person name="Rabbinowitsch E."/>
            <person name="Reinhardt R."/>
            <person name="Rieger M."/>
            <person name="Rinta J."/>
            <person name="Robben J."/>
            <person name="Robertson L."/>
            <person name="Ruiz J.C."/>
            <person name="Rutter S."/>
            <person name="Saunders D."/>
            <person name="Schafer M."/>
            <person name="Schein J."/>
            <person name="Schwartz D.C."/>
            <person name="Seeger K."/>
            <person name="Seyler A."/>
            <person name="Sharp S."/>
            <person name="Shin H."/>
            <person name="Sivam D."/>
            <person name="Squares R."/>
            <person name="Squares S."/>
            <person name="Tosato V."/>
            <person name="Vogt C."/>
            <person name="Volckaert G."/>
            <person name="Wambutt R."/>
            <person name="Warren T."/>
            <person name="Wedler H."/>
            <person name="Woodward J."/>
            <person name="Zhou S."/>
            <person name="Zimmermann W."/>
            <person name="Smith D.F."/>
            <person name="Blackwell J.M."/>
            <person name="Stuart K.D."/>
            <person name="Barrell B."/>
            <person name="Myler P.J."/>
        </authorList>
    </citation>
    <scope>NUCLEOTIDE SEQUENCE [LARGE SCALE GENOMIC DNA]</scope>
    <source>
        <strain evidence="4">MHOM/IL/81/Friedlin</strain>
    </source>
</reference>
<feature type="compositionally biased region" description="Low complexity" evidence="2">
    <location>
        <begin position="2069"/>
        <end position="2080"/>
    </location>
</feature>
<dbReference type="Gene3D" id="4.10.800.20">
    <property type="match status" value="1"/>
</dbReference>
<evidence type="ECO:0000313" key="4">
    <source>
        <dbReference type="Proteomes" id="UP000000542"/>
    </source>
</evidence>
<keyword evidence="4" id="KW-1185">Reference proteome</keyword>
<dbReference type="PANTHER" id="PTHR11359">
    <property type="entry name" value="AMP DEAMINASE"/>
    <property type="match status" value="1"/>
</dbReference>
<accession>Q9XZY8</accession>